<accession>S9TJN9</accession>
<name>S9TJN9_MAGFU</name>
<feature type="signal peptide" evidence="1">
    <location>
        <begin position="1"/>
        <end position="22"/>
    </location>
</feature>
<organism evidence="2 3">
    <name type="scientific">Magnetospirillum fulvum MGU-K5</name>
    <dbReference type="NCBI Taxonomy" id="1316936"/>
    <lineage>
        <taxon>Bacteria</taxon>
        <taxon>Pseudomonadati</taxon>
        <taxon>Pseudomonadota</taxon>
        <taxon>Alphaproteobacteria</taxon>
        <taxon>Rhodospirillales</taxon>
        <taxon>Rhodospirillaceae</taxon>
        <taxon>Magnetospirillum</taxon>
    </lineage>
</organism>
<dbReference type="STRING" id="1316936.K678_05828"/>
<sequence>MPRLLGALILIFALVAVPMARAAEPALDVLDAQVSYSADFTMTGPRGAYTGRVWHAPGSERRDVVTQGGGRGS</sequence>
<proteinExistence type="predicted"/>
<evidence type="ECO:0000313" key="2">
    <source>
        <dbReference type="EMBL" id="EPY02486.1"/>
    </source>
</evidence>
<gene>
    <name evidence="2" type="ORF">K678_05828</name>
</gene>
<dbReference type="Proteomes" id="UP000015350">
    <property type="component" value="Unassembled WGS sequence"/>
</dbReference>
<comment type="caution">
    <text evidence="2">The sequence shown here is derived from an EMBL/GenBank/DDBJ whole genome shotgun (WGS) entry which is preliminary data.</text>
</comment>
<feature type="chain" id="PRO_5004557365" evidence="1">
    <location>
        <begin position="23"/>
        <end position="73"/>
    </location>
</feature>
<dbReference type="EMBL" id="AQPH01000014">
    <property type="protein sequence ID" value="EPY02486.1"/>
    <property type="molecule type" value="Genomic_DNA"/>
</dbReference>
<protein>
    <submittedName>
        <fullName evidence="2">Uncharacterized protein</fullName>
    </submittedName>
</protein>
<evidence type="ECO:0000313" key="3">
    <source>
        <dbReference type="Proteomes" id="UP000015350"/>
    </source>
</evidence>
<reference evidence="2 3" key="1">
    <citation type="submission" date="2013-04" db="EMBL/GenBank/DDBJ databases">
        <authorList>
            <person name="Kuznetsov B."/>
            <person name="Ivanovsky R."/>
        </authorList>
    </citation>
    <scope>NUCLEOTIDE SEQUENCE [LARGE SCALE GENOMIC DNA]</scope>
    <source>
        <strain evidence="2 3">MGU-K5</strain>
    </source>
</reference>
<dbReference type="RefSeq" id="WP_021131521.1">
    <property type="nucleotide sequence ID" value="NZ_AQPH01000014.1"/>
</dbReference>
<dbReference type="AlphaFoldDB" id="S9TJN9"/>
<evidence type="ECO:0000256" key="1">
    <source>
        <dbReference type="SAM" id="SignalP"/>
    </source>
</evidence>
<keyword evidence="1" id="KW-0732">Signal</keyword>